<evidence type="ECO:0000256" key="1">
    <source>
        <dbReference type="PROSITE-ProRule" id="PRU00285"/>
    </source>
</evidence>
<evidence type="ECO:0000256" key="2">
    <source>
        <dbReference type="RuleBase" id="RU003616"/>
    </source>
</evidence>
<reference evidence="4 5" key="1">
    <citation type="submission" date="2018-06" db="EMBL/GenBank/DDBJ databases">
        <title>Whole Genome Sequence of an efficient microsymbiont, Rhizobium tropici.</title>
        <authorList>
            <person name="Srinivasan R."/>
            <person name="Singh H.V."/>
            <person name="Srivastava R."/>
            <person name="Kumari B."/>
            <person name="Radhakrishna A."/>
        </authorList>
    </citation>
    <scope>NUCLEOTIDE SEQUENCE [LARGE SCALE GENOMIC DNA]</scope>
    <source>
        <strain evidence="4 5">IGFRI Rhizo-19</strain>
    </source>
</reference>
<evidence type="ECO:0000313" key="4">
    <source>
        <dbReference type="EMBL" id="RAX43238.1"/>
    </source>
</evidence>
<dbReference type="InterPro" id="IPR008978">
    <property type="entry name" value="HSP20-like_chaperone"/>
</dbReference>
<organism evidence="4 5">
    <name type="scientific">Rhizobium tropici</name>
    <dbReference type="NCBI Taxonomy" id="398"/>
    <lineage>
        <taxon>Bacteria</taxon>
        <taxon>Pseudomonadati</taxon>
        <taxon>Pseudomonadota</taxon>
        <taxon>Alphaproteobacteria</taxon>
        <taxon>Hyphomicrobiales</taxon>
        <taxon>Rhizobiaceae</taxon>
        <taxon>Rhizobium/Agrobacterium group</taxon>
        <taxon>Rhizobium</taxon>
    </lineage>
</organism>
<proteinExistence type="inferred from homology"/>
<comment type="similarity">
    <text evidence="1 2">Belongs to the small heat shock protein (HSP20) family.</text>
</comment>
<gene>
    <name evidence="4" type="ORF">DQ393_02180</name>
</gene>
<dbReference type="AlphaFoldDB" id="A0A329YJJ2"/>
<protein>
    <submittedName>
        <fullName evidence="4">Hsp20/alpha crystallin family protein</fullName>
    </submittedName>
</protein>
<feature type="domain" description="SHSP" evidence="3">
    <location>
        <begin position="55"/>
        <end position="169"/>
    </location>
</feature>
<sequence>MPDMARKLPVSTEKKTAPAMERWAPFESLRSEIDRVFNDFTPGFLEDRTLARFPNAFTRGMPAADFIESDKTYELTVELPGIDAKELDLTLANGILTVKGEKHERKEEKEKEYYLSERRYGSFQRSLQLPNGVDADGINASFENGVLKVVLPKTANAHKNDRKIAIKAS</sequence>
<accession>A0A329YJJ2</accession>
<dbReference type="InterPro" id="IPR002068">
    <property type="entry name" value="A-crystallin/Hsp20_dom"/>
</dbReference>
<dbReference type="OrthoDB" id="9808910at2"/>
<name>A0A329YJJ2_RHITR</name>
<dbReference type="InterPro" id="IPR031107">
    <property type="entry name" value="Small_HSP"/>
</dbReference>
<dbReference type="CDD" id="cd06464">
    <property type="entry name" value="ACD_sHsps-like"/>
    <property type="match status" value="1"/>
</dbReference>
<dbReference type="RefSeq" id="WP_112340169.1">
    <property type="nucleotide sequence ID" value="NZ_QMKK01000017.1"/>
</dbReference>
<dbReference type="Gene3D" id="2.60.40.790">
    <property type="match status" value="1"/>
</dbReference>
<evidence type="ECO:0000259" key="3">
    <source>
        <dbReference type="PROSITE" id="PS01031"/>
    </source>
</evidence>
<dbReference type="PANTHER" id="PTHR11527">
    <property type="entry name" value="HEAT-SHOCK PROTEIN 20 FAMILY MEMBER"/>
    <property type="match status" value="1"/>
</dbReference>
<comment type="caution">
    <text evidence="4">The sequence shown here is derived from an EMBL/GenBank/DDBJ whole genome shotgun (WGS) entry which is preliminary data.</text>
</comment>
<dbReference type="Pfam" id="PF00011">
    <property type="entry name" value="HSP20"/>
    <property type="match status" value="1"/>
</dbReference>
<evidence type="ECO:0000313" key="5">
    <source>
        <dbReference type="Proteomes" id="UP000251205"/>
    </source>
</evidence>
<dbReference type="EMBL" id="QMKK01000017">
    <property type="protein sequence ID" value="RAX43238.1"/>
    <property type="molecule type" value="Genomic_DNA"/>
</dbReference>
<dbReference type="Proteomes" id="UP000251205">
    <property type="component" value="Unassembled WGS sequence"/>
</dbReference>
<dbReference type="SUPFAM" id="SSF49764">
    <property type="entry name" value="HSP20-like chaperones"/>
    <property type="match status" value="1"/>
</dbReference>
<dbReference type="PROSITE" id="PS01031">
    <property type="entry name" value="SHSP"/>
    <property type="match status" value="1"/>
</dbReference>